<comment type="function">
    <text evidence="1 9">Component of the MICOS complex, a large protein complex of the mitochondrial inner membrane that plays crucial roles in the maintenance of crista junctions, inner membrane architecture, and formation of contact sites to the outer membrane.</text>
</comment>
<evidence type="ECO:0000313" key="12">
    <source>
        <dbReference type="Proteomes" id="UP000008837"/>
    </source>
</evidence>
<dbReference type="KEGG" id="mgl:MGL_0067"/>
<comment type="caution">
    <text evidence="11">The sequence shown here is derived from an EMBL/GenBank/DDBJ whole genome shotgun (WGS) entry which is preliminary data.</text>
</comment>
<evidence type="ECO:0000256" key="3">
    <source>
        <dbReference type="ARBA" id="ARBA00006792"/>
    </source>
</evidence>
<accession>A8PRJ5</accession>
<dbReference type="PANTHER" id="PTHR21304:SF0">
    <property type="entry name" value="MICOS COMPLEX SUBUNIT MIC10"/>
    <property type="match status" value="1"/>
</dbReference>
<comment type="similarity">
    <text evidence="3 9">Belongs to the MICOS complex subunit Mic10 family.</text>
</comment>
<dbReference type="GO" id="GO:0061617">
    <property type="term" value="C:MICOS complex"/>
    <property type="evidence" value="ECO:0007669"/>
    <property type="project" value="UniProtKB-UniRule"/>
</dbReference>
<evidence type="ECO:0000256" key="6">
    <source>
        <dbReference type="ARBA" id="ARBA00022989"/>
    </source>
</evidence>
<keyword evidence="7 9" id="KW-0496">Mitochondrion</keyword>
<comment type="subunit">
    <text evidence="9">Component of the mitochondrial contact site and cristae organizing system (MICOS) complex.</text>
</comment>
<evidence type="ECO:0000256" key="7">
    <source>
        <dbReference type="ARBA" id="ARBA00023128"/>
    </source>
</evidence>
<feature type="region of interest" description="Disordered" evidence="10">
    <location>
        <begin position="166"/>
        <end position="191"/>
    </location>
</feature>
<dbReference type="Proteomes" id="UP000008837">
    <property type="component" value="Unassembled WGS sequence"/>
</dbReference>
<dbReference type="VEuPathDB" id="FungiDB:MGL_0067"/>
<evidence type="ECO:0000256" key="1">
    <source>
        <dbReference type="ARBA" id="ARBA00002689"/>
    </source>
</evidence>
<gene>
    <name evidence="11" type="ORF">MGL_0067</name>
</gene>
<evidence type="ECO:0000256" key="9">
    <source>
        <dbReference type="RuleBase" id="RU363011"/>
    </source>
</evidence>
<organism evidence="11 12">
    <name type="scientific">Malassezia globosa (strain ATCC MYA-4612 / CBS 7966)</name>
    <name type="common">Dandruff-associated fungus</name>
    <dbReference type="NCBI Taxonomy" id="425265"/>
    <lineage>
        <taxon>Eukaryota</taxon>
        <taxon>Fungi</taxon>
        <taxon>Dikarya</taxon>
        <taxon>Basidiomycota</taxon>
        <taxon>Ustilaginomycotina</taxon>
        <taxon>Malasseziomycetes</taxon>
        <taxon>Malasseziales</taxon>
        <taxon>Malasseziaceae</taxon>
        <taxon>Malassezia</taxon>
    </lineage>
</organism>
<evidence type="ECO:0000256" key="10">
    <source>
        <dbReference type="SAM" id="MobiDB-lite"/>
    </source>
</evidence>
<keyword evidence="6 9" id="KW-1133">Transmembrane helix</keyword>
<keyword evidence="8 9" id="KW-0472">Membrane</keyword>
<dbReference type="OrthoDB" id="1916310at2759"/>
<dbReference type="PANTHER" id="PTHR21304">
    <property type="entry name" value="MICOS COMPLEX SUBUNIT MIC10"/>
    <property type="match status" value="1"/>
</dbReference>
<evidence type="ECO:0000256" key="8">
    <source>
        <dbReference type="ARBA" id="ARBA00023136"/>
    </source>
</evidence>
<proteinExistence type="inferred from homology"/>
<keyword evidence="12" id="KW-1185">Reference proteome</keyword>
<keyword evidence="4 9" id="KW-0812">Transmembrane</keyword>
<sequence>MSSDKPHGQIASEEVLNKKMDLCLSNTIVKTGIGFSAGVVLSVLFLRRRAWPVWLGTGFGMGAGYTDCERSFNPVSVPGVRILPADTANVSAPPTRFSLLQQRVGELFGQAHEQASDAVDNTKDLRTAAHERFAELSQSGKEQIEKRFSDLQDTTQKFADKIVETGKDLTSSNGGNNSSGSGEANNKVRVV</sequence>
<feature type="compositionally biased region" description="Low complexity" evidence="10">
    <location>
        <begin position="171"/>
        <end position="185"/>
    </location>
</feature>
<dbReference type="OMA" id="AGYTDCE"/>
<evidence type="ECO:0000256" key="4">
    <source>
        <dbReference type="ARBA" id="ARBA00022692"/>
    </source>
</evidence>
<reference evidence="11 12" key="1">
    <citation type="journal article" date="2007" name="Proc. Natl. Acad. Sci. U.S.A.">
        <title>Dandruff-associated Malassezia genomes reveal convergent and divergent virulence traits shared with plant and human fungal pathogens.</title>
        <authorList>
            <person name="Xu J."/>
            <person name="Saunders C.W."/>
            <person name="Hu P."/>
            <person name="Grant R.A."/>
            <person name="Boekhout T."/>
            <person name="Kuramae E.E."/>
            <person name="Kronstad J.W."/>
            <person name="Deangelis Y.M."/>
            <person name="Reeder N.L."/>
            <person name="Johnstone K.R."/>
            <person name="Leland M."/>
            <person name="Fieno A.M."/>
            <person name="Begley W.M."/>
            <person name="Sun Y."/>
            <person name="Lacey M.P."/>
            <person name="Chaudhary T."/>
            <person name="Keough T."/>
            <person name="Chu L."/>
            <person name="Sears R."/>
            <person name="Yuan B."/>
            <person name="Dawson T.L.Jr."/>
        </authorList>
    </citation>
    <scope>NUCLEOTIDE SEQUENCE [LARGE SCALE GENOMIC DNA]</scope>
    <source>
        <strain evidence="12">ATCC MYA-4612 / CBS 7966</strain>
    </source>
</reference>
<name>A8PRJ5_MALGO</name>
<dbReference type="AlphaFoldDB" id="A8PRJ5"/>
<dbReference type="InterPro" id="IPR007512">
    <property type="entry name" value="Mic10"/>
</dbReference>
<comment type="subcellular location">
    <subcellularLocation>
        <location evidence="2 9">Mitochondrion inner membrane</location>
        <topology evidence="2 9">Single-pass membrane protein</topology>
    </subcellularLocation>
</comment>
<protein>
    <recommendedName>
        <fullName evidence="9">MICOS complex subunit MIC10</fullName>
    </recommendedName>
</protein>
<dbReference type="Pfam" id="PF04418">
    <property type="entry name" value="DUF543"/>
    <property type="match status" value="1"/>
</dbReference>
<dbReference type="RefSeq" id="XP_001732292.1">
    <property type="nucleotide sequence ID" value="XM_001732240.1"/>
</dbReference>
<evidence type="ECO:0000313" key="11">
    <source>
        <dbReference type="EMBL" id="EDP45078.1"/>
    </source>
</evidence>
<dbReference type="InParanoid" id="A8PRJ5"/>
<feature type="transmembrane region" description="Helical" evidence="9">
    <location>
        <begin position="27"/>
        <end position="46"/>
    </location>
</feature>
<dbReference type="STRING" id="425265.A8PRJ5"/>
<keyword evidence="5 9" id="KW-0999">Mitochondrion inner membrane</keyword>
<dbReference type="GeneID" id="5856598"/>
<evidence type="ECO:0000256" key="5">
    <source>
        <dbReference type="ARBA" id="ARBA00022792"/>
    </source>
</evidence>
<evidence type="ECO:0000256" key="2">
    <source>
        <dbReference type="ARBA" id="ARBA00004434"/>
    </source>
</evidence>
<dbReference type="EMBL" id="AAYY01000001">
    <property type="protein sequence ID" value="EDP45078.1"/>
    <property type="molecule type" value="Genomic_DNA"/>
</dbReference>